<evidence type="ECO:0000313" key="1">
    <source>
        <dbReference type="EMBL" id="GEU66838.1"/>
    </source>
</evidence>
<organism evidence="1">
    <name type="scientific">Tanacetum cinerariifolium</name>
    <name type="common">Dalmatian daisy</name>
    <name type="synonym">Chrysanthemum cinerariifolium</name>
    <dbReference type="NCBI Taxonomy" id="118510"/>
    <lineage>
        <taxon>Eukaryota</taxon>
        <taxon>Viridiplantae</taxon>
        <taxon>Streptophyta</taxon>
        <taxon>Embryophyta</taxon>
        <taxon>Tracheophyta</taxon>
        <taxon>Spermatophyta</taxon>
        <taxon>Magnoliopsida</taxon>
        <taxon>eudicotyledons</taxon>
        <taxon>Gunneridae</taxon>
        <taxon>Pentapetalae</taxon>
        <taxon>asterids</taxon>
        <taxon>campanulids</taxon>
        <taxon>Asterales</taxon>
        <taxon>Asteraceae</taxon>
        <taxon>Asteroideae</taxon>
        <taxon>Anthemideae</taxon>
        <taxon>Anthemidinae</taxon>
        <taxon>Tanacetum</taxon>
    </lineage>
</organism>
<comment type="caution">
    <text evidence="1">The sequence shown here is derived from an EMBL/GenBank/DDBJ whole genome shotgun (WGS) entry which is preliminary data.</text>
</comment>
<reference evidence="1" key="1">
    <citation type="journal article" date="2019" name="Sci. Rep.">
        <title>Draft genome of Tanacetum cinerariifolium, the natural source of mosquito coil.</title>
        <authorList>
            <person name="Yamashiro T."/>
            <person name="Shiraishi A."/>
            <person name="Satake H."/>
            <person name="Nakayama K."/>
        </authorList>
    </citation>
    <scope>NUCLEOTIDE SEQUENCE</scope>
</reference>
<sequence>MCLPKWNELDWRKLLQIRTIIREHIWHRTGNGNKVFVWFIKWCEECPLRSLKTVRQITSAGFDMNDKVVDVIEGGRGNGNQIGSKYMFLLLFQILKISCYGAIFMKILKSSRSVVSGIRLGQKCCVPLASRGALQRGSWKCQPNWIQIHVPPLILNLEDKLLWRNIHEHLKEFSVSRVWDTIRPEMLRSLGFTWGLAFMDNIPSRMQDIVAALIPISNKSLLKSVIARLVVADSSYYIWLKWMSLRYKNSANAARCLDHWQISKYNMSYDL</sequence>
<dbReference type="EMBL" id="BKCJ010005453">
    <property type="protein sequence ID" value="GEU66838.1"/>
    <property type="molecule type" value="Genomic_DNA"/>
</dbReference>
<dbReference type="AlphaFoldDB" id="A0A6L2LYT6"/>
<protein>
    <recommendedName>
        <fullName evidence="2">RNA-directed DNA polymerase, eukaryota, reverse transcriptase zinc-binding domain protein</fullName>
    </recommendedName>
</protein>
<name>A0A6L2LYT6_TANCI</name>
<proteinExistence type="predicted"/>
<evidence type="ECO:0008006" key="2">
    <source>
        <dbReference type="Google" id="ProtNLM"/>
    </source>
</evidence>
<accession>A0A6L2LYT6</accession>
<gene>
    <name evidence="1" type="ORF">Tci_038816</name>
</gene>